<proteinExistence type="predicted"/>
<accession>A0A6J5MJS3</accession>
<reference evidence="2" key="1">
    <citation type="submission" date="2020-04" db="EMBL/GenBank/DDBJ databases">
        <authorList>
            <person name="Chiriac C."/>
            <person name="Salcher M."/>
            <person name="Ghai R."/>
            <person name="Kavagutti S V."/>
        </authorList>
    </citation>
    <scope>NUCLEOTIDE SEQUENCE</scope>
</reference>
<gene>
    <name evidence="3" type="ORF">UFOVP1207_38</name>
    <name evidence="2" type="ORF">UFOVP474_42</name>
</gene>
<organism evidence="2">
    <name type="scientific">uncultured Caudovirales phage</name>
    <dbReference type="NCBI Taxonomy" id="2100421"/>
    <lineage>
        <taxon>Viruses</taxon>
        <taxon>Duplodnaviria</taxon>
        <taxon>Heunggongvirae</taxon>
        <taxon>Uroviricota</taxon>
        <taxon>Caudoviricetes</taxon>
        <taxon>Peduoviridae</taxon>
        <taxon>Maltschvirus</taxon>
        <taxon>Maltschvirus maltsch</taxon>
    </lineage>
</organism>
<feature type="region of interest" description="Disordered" evidence="1">
    <location>
        <begin position="479"/>
        <end position="512"/>
    </location>
</feature>
<evidence type="ECO:0000313" key="3">
    <source>
        <dbReference type="EMBL" id="CAB4189986.1"/>
    </source>
</evidence>
<name>A0A6J5MJS3_9CAUD</name>
<feature type="region of interest" description="Disordered" evidence="1">
    <location>
        <begin position="61"/>
        <end position="87"/>
    </location>
</feature>
<evidence type="ECO:0000313" key="2">
    <source>
        <dbReference type="EMBL" id="CAB4145773.1"/>
    </source>
</evidence>
<dbReference type="EMBL" id="LR796445">
    <property type="protein sequence ID" value="CAB4145773.1"/>
    <property type="molecule type" value="Genomic_DNA"/>
</dbReference>
<dbReference type="EMBL" id="LR797155">
    <property type="protein sequence ID" value="CAB4189986.1"/>
    <property type="molecule type" value="Genomic_DNA"/>
</dbReference>
<sequence length="526" mass="54890">MAGQGLIWASVGQGIANSGSTVGSFLMRAQEREAERAYRDTLEQERRDFRAEQNALYKRTAEQQMEGRAGTGKDPGIQPADLQPGGRYASMAAGQLEMTENQLADVQKYRKTGDLSKYAKQIGTTLDDTYGEQAVTEVPQALRDEFKLKAKALSQLEESYALKGTYDDVMKGRSIGFKIDMGQAAYDQPDKAGRAGQAVSVSEGKPLYDVKDGTQFNQYSGKNEATAVGGSMISENLAKASEATAKAGGINFKTGVGQGVLAGTTPLNTGAGAVAASEGKPLYDVKDGTQFNQYSGKNEATAVGGSMITENLAQAGEATAKGTKATAEAGLVNFKTGVGQGVLSGATKMGLGSGSVAAAEGKPIINIEGGEQYNQYLGDSKTTPLGKSQIDENRAQAGQAGALARKYGKDIEKIDAEIKGGSLSDKSTEKLSTVINASNATIKSLIDNGKGSTKDSQAAWQKSMDDAVAVRDQALALQRGALEAKKPPPAPAPAGSLPEPKSAADLAKIKRGTLYKAPDGSIRTKG</sequence>
<evidence type="ECO:0000256" key="1">
    <source>
        <dbReference type="SAM" id="MobiDB-lite"/>
    </source>
</evidence>
<protein>
    <submittedName>
        <fullName evidence="2">Uncharacterized protein</fullName>
    </submittedName>
</protein>